<feature type="non-terminal residue" evidence="2">
    <location>
        <position position="38"/>
    </location>
</feature>
<dbReference type="Gene3D" id="3.40.50.1360">
    <property type="match status" value="1"/>
</dbReference>
<evidence type="ECO:0000313" key="3">
    <source>
        <dbReference type="Proteomes" id="UP000663844"/>
    </source>
</evidence>
<dbReference type="Proteomes" id="UP000663844">
    <property type="component" value="Unassembled WGS sequence"/>
</dbReference>
<comment type="caution">
    <text evidence="2">The sequence shown here is derived from an EMBL/GenBank/DDBJ whole genome shotgun (WGS) entry which is preliminary data.</text>
</comment>
<gene>
    <name evidence="2" type="ORF">OXD698_LOCUS50245</name>
</gene>
<protein>
    <recommendedName>
        <fullName evidence="1">Glucosamine/galactosamine-6-phosphate isomerase domain-containing protein</fullName>
    </recommendedName>
</protein>
<feature type="domain" description="Glucosamine/galactosamine-6-phosphate isomerase" evidence="1">
    <location>
        <begin position="1"/>
        <end position="31"/>
    </location>
</feature>
<evidence type="ECO:0000313" key="2">
    <source>
        <dbReference type="EMBL" id="CAF4378631.1"/>
    </source>
</evidence>
<dbReference type="EMBL" id="CAJOAZ010023786">
    <property type="protein sequence ID" value="CAF4378631.1"/>
    <property type="molecule type" value="Genomic_DNA"/>
</dbReference>
<accession>A0A820MWA7</accession>
<reference evidence="2" key="1">
    <citation type="submission" date="2021-02" db="EMBL/GenBank/DDBJ databases">
        <authorList>
            <person name="Nowell W R."/>
        </authorList>
    </citation>
    <scope>NUCLEOTIDE SEQUENCE</scope>
</reference>
<dbReference type="InterPro" id="IPR037171">
    <property type="entry name" value="NagB/RpiA_transferase-like"/>
</dbReference>
<dbReference type="GO" id="GO:0005975">
    <property type="term" value="P:carbohydrate metabolic process"/>
    <property type="evidence" value="ECO:0007669"/>
    <property type="project" value="InterPro"/>
</dbReference>
<proteinExistence type="predicted"/>
<name>A0A820MWA7_9BILA</name>
<organism evidence="2 3">
    <name type="scientific">Adineta steineri</name>
    <dbReference type="NCBI Taxonomy" id="433720"/>
    <lineage>
        <taxon>Eukaryota</taxon>
        <taxon>Metazoa</taxon>
        <taxon>Spiralia</taxon>
        <taxon>Gnathifera</taxon>
        <taxon>Rotifera</taxon>
        <taxon>Eurotatoria</taxon>
        <taxon>Bdelloidea</taxon>
        <taxon>Adinetida</taxon>
        <taxon>Adinetidae</taxon>
        <taxon>Adineta</taxon>
    </lineage>
</organism>
<dbReference type="Pfam" id="PF01182">
    <property type="entry name" value="Glucosamine_iso"/>
    <property type="match status" value="1"/>
</dbReference>
<dbReference type="InterPro" id="IPR006148">
    <property type="entry name" value="Glc/Gal-6P_isomerase"/>
</dbReference>
<dbReference type="SUPFAM" id="SSF100950">
    <property type="entry name" value="NagB/RpiA/CoA transferase-like"/>
    <property type="match status" value="1"/>
</dbReference>
<evidence type="ECO:0000259" key="1">
    <source>
        <dbReference type="Pfam" id="PF01182"/>
    </source>
</evidence>
<dbReference type="AlphaFoldDB" id="A0A820MWA7"/>
<sequence length="38" mass="4021">MGADGHTASLFPNYPIMNVNKGLVSFVKDSPIDALTAQ</sequence>